<feature type="compositionally biased region" description="Basic and acidic residues" evidence="2">
    <location>
        <begin position="30"/>
        <end position="52"/>
    </location>
</feature>
<dbReference type="Proteomes" id="UP000002358">
    <property type="component" value="Chromosome 4"/>
</dbReference>
<protein>
    <submittedName>
        <fullName evidence="3">Uncharacterized protein</fullName>
    </submittedName>
</protein>
<dbReference type="SMR" id="A0A7M7T9D6"/>
<evidence type="ECO:0000313" key="3">
    <source>
        <dbReference type="EnsemblMetazoa" id="XP_031784455"/>
    </source>
</evidence>
<name>A0A7M7T9D6_NASVI</name>
<dbReference type="EnsemblMetazoa" id="XM_031928595">
    <property type="protein sequence ID" value="XP_031784455"/>
    <property type="gene ID" value="LOC100679973"/>
</dbReference>
<dbReference type="AlphaFoldDB" id="A0A7M7T9D6"/>
<reference evidence="3" key="1">
    <citation type="submission" date="2021-01" db="UniProtKB">
        <authorList>
            <consortium name="EnsemblMetazoa"/>
        </authorList>
    </citation>
    <scope>IDENTIFICATION</scope>
</reference>
<feature type="compositionally biased region" description="Basic and acidic residues" evidence="2">
    <location>
        <begin position="187"/>
        <end position="203"/>
    </location>
</feature>
<feature type="coiled-coil region" evidence="1">
    <location>
        <begin position="253"/>
        <end position="280"/>
    </location>
</feature>
<feature type="compositionally biased region" description="Low complexity" evidence="2">
    <location>
        <begin position="420"/>
        <end position="441"/>
    </location>
</feature>
<evidence type="ECO:0000256" key="2">
    <source>
        <dbReference type="SAM" id="MobiDB-lite"/>
    </source>
</evidence>
<feature type="compositionally biased region" description="Polar residues" evidence="2">
    <location>
        <begin position="136"/>
        <end position="171"/>
    </location>
</feature>
<keyword evidence="4" id="KW-1185">Reference proteome</keyword>
<feature type="compositionally biased region" description="Polar residues" evidence="2">
    <location>
        <begin position="1"/>
        <end position="17"/>
    </location>
</feature>
<feature type="region of interest" description="Disordered" evidence="2">
    <location>
        <begin position="1"/>
        <end position="56"/>
    </location>
</feature>
<feature type="compositionally biased region" description="Low complexity" evidence="2">
    <location>
        <begin position="457"/>
        <end position="469"/>
    </location>
</feature>
<dbReference type="RefSeq" id="XP_031784455.1">
    <property type="nucleotide sequence ID" value="XM_031928595.2"/>
</dbReference>
<accession>A0A7M7T9D6</accession>
<evidence type="ECO:0000313" key="4">
    <source>
        <dbReference type="Proteomes" id="UP000002358"/>
    </source>
</evidence>
<sequence>MNKRSSNSRNPNESVFANQPRRSKKRSSRKGKEGNESWYSNDKDRDRDSHEPSEDEVPGLEYASMFWQQPRLPQPQAHPAHNGQRLFTAMSDPSVCGYSAVPITYAMEPVSLPPMYRLYQPVVRPNYRPYRGRMRPSSSRVHNGPLCSSDTMTNGYSSLQENGWNHSTPAAYQNGDYASLPPTANIDNKDNRDELSSEHRRYSDPGLGPADLPNNSKSDSDSGDSSSSIITVGKSNKLFVTLFEQMTRMKEANSQLFRELHQAKTDLENVKTELNQFKQNVPSDYQPGMLSDIIKEIRDASIVKEEAMLSKMRLLMESQQCQRSSNLEQLRSQLERVRLEKEESEERIGKLEKEVAALRLCLNESREIAAFEEENLALRRELQEARASRNLAEGHATKLERLMGILREKAGASEAKEVPSTMTKTKSKQKSGASSSSSGSSDNDPEPDDTVFASHDSSNSNSANNSSTSLATGPVTDL</sequence>
<proteinExistence type="predicted"/>
<feature type="region of interest" description="Disordered" evidence="2">
    <location>
        <begin position="410"/>
        <end position="478"/>
    </location>
</feature>
<evidence type="ECO:0000256" key="1">
    <source>
        <dbReference type="SAM" id="Coils"/>
    </source>
</evidence>
<dbReference type="GeneID" id="100679973"/>
<feature type="region of interest" description="Disordered" evidence="2">
    <location>
        <begin position="130"/>
        <end position="229"/>
    </location>
</feature>
<feature type="coiled-coil region" evidence="1">
    <location>
        <begin position="327"/>
        <end position="388"/>
    </location>
</feature>
<organism evidence="3 4">
    <name type="scientific">Nasonia vitripennis</name>
    <name type="common">Parasitic wasp</name>
    <dbReference type="NCBI Taxonomy" id="7425"/>
    <lineage>
        <taxon>Eukaryota</taxon>
        <taxon>Metazoa</taxon>
        <taxon>Ecdysozoa</taxon>
        <taxon>Arthropoda</taxon>
        <taxon>Hexapoda</taxon>
        <taxon>Insecta</taxon>
        <taxon>Pterygota</taxon>
        <taxon>Neoptera</taxon>
        <taxon>Endopterygota</taxon>
        <taxon>Hymenoptera</taxon>
        <taxon>Apocrita</taxon>
        <taxon>Proctotrupomorpha</taxon>
        <taxon>Chalcidoidea</taxon>
        <taxon>Pteromalidae</taxon>
        <taxon>Pteromalinae</taxon>
        <taxon>Nasonia</taxon>
    </lineage>
</organism>
<keyword evidence="1" id="KW-0175">Coiled coil</keyword>